<proteinExistence type="predicted"/>
<evidence type="ECO:0000256" key="2">
    <source>
        <dbReference type="SAM" id="SignalP"/>
    </source>
</evidence>
<dbReference type="PANTHER" id="PTHR30097:SF4">
    <property type="entry name" value="SLR6042 PROTEIN"/>
    <property type="match status" value="1"/>
</dbReference>
<gene>
    <name evidence="7" type="ORF">N799_05015</name>
</gene>
<evidence type="ECO:0000259" key="4">
    <source>
        <dbReference type="Pfam" id="PF25971"/>
    </source>
</evidence>
<dbReference type="CDD" id="cd06850">
    <property type="entry name" value="biotinyl_domain"/>
    <property type="match status" value="1"/>
</dbReference>
<feature type="domain" description="CzcB-like C-terminal circularly permuted SH3-like" evidence="6">
    <location>
        <begin position="337"/>
        <end position="397"/>
    </location>
</feature>
<dbReference type="STRING" id="913325.N799_05015"/>
<dbReference type="Pfam" id="PF25971">
    <property type="entry name" value="CzcB_N"/>
    <property type="match status" value="1"/>
</dbReference>
<keyword evidence="8" id="KW-1185">Reference proteome</keyword>
<dbReference type="PROSITE" id="PS51257">
    <property type="entry name" value="PROKAR_LIPOPROTEIN"/>
    <property type="match status" value="1"/>
</dbReference>
<dbReference type="SUPFAM" id="SSF51230">
    <property type="entry name" value="Single hybrid motif"/>
    <property type="match status" value="1"/>
</dbReference>
<feature type="domain" description="CzcB-like barrel-sandwich hybrid" evidence="5">
    <location>
        <begin position="182"/>
        <end position="253"/>
    </location>
</feature>
<evidence type="ECO:0000259" key="3">
    <source>
        <dbReference type="Pfam" id="PF25954"/>
    </source>
</evidence>
<dbReference type="Pfam" id="PF25973">
    <property type="entry name" value="BSH_CzcB"/>
    <property type="match status" value="1"/>
</dbReference>
<dbReference type="InterPro" id="IPR011053">
    <property type="entry name" value="Single_hybrid_motif"/>
</dbReference>
<accession>A0A0A0F041</accession>
<feature type="domain" description="CzcB N-terminal" evidence="4">
    <location>
        <begin position="43"/>
        <end position="134"/>
    </location>
</feature>
<keyword evidence="2" id="KW-0732">Signal</keyword>
<dbReference type="OrthoDB" id="9768185at2"/>
<dbReference type="InterPro" id="IPR058649">
    <property type="entry name" value="CzcB_C"/>
</dbReference>
<keyword evidence="1" id="KW-0813">Transport</keyword>
<dbReference type="GO" id="GO:0060003">
    <property type="term" value="P:copper ion export"/>
    <property type="evidence" value="ECO:0007669"/>
    <property type="project" value="TreeGrafter"/>
</dbReference>
<dbReference type="PANTHER" id="PTHR30097">
    <property type="entry name" value="CATION EFFLUX SYSTEM PROTEIN CUSB"/>
    <property type="match status" value="1"/>
</dbReference>
<comment type="caution">
    <text evidence="7">The sequence shown here is derived from an EMBL/GenBank/DDBJ whole genome shotgun (WGS) entry which is preliminary data.</text>
</comment>
<dbReference type="InterPro" id="IPR058792">
    <property type="entry name" value="Beta-barrel_RND_2"/>
</dbReference>
<dbReference type="Pfam" id="PF25954">
    <property type="entry name" value="Beta-barrel_RND_2"/>
    <property type="match status" value="1"/>
</dbReference>
<name>A0A0A0F041_9GAMM</name>
<dbReference type="eggNOG" id="COG0845">
    <property type="taxonomic scope" value="Bacteria"/>
</dbReference>
<feature type="domain" description="CusB-like beta-barrel" evidence="3">
    <location>
        <begin position="256"/>
        <end position="327"/>
    </location>
</feature>
<dbReference type="AlphaFoldDB" id="A0A0A0F041"/>
<organism evidence="7 8">
    <name type="scientific">Lysobacter arseniciresistens ZS79</name>
    <dbReference type="NCBI Taxonomy" id="913325"/>
    <lineage>
        <taxon>Bacteria</taxon>
        <taxon>Pseudomonadati</taxon>
        <taxon>Pseudomonadota</taxon>
        <taxon>Gammaproteobacteria</taxon>
        <taxon>Lysobacterales</taxon>
        <taxon>Lysobacteraceae</taxon>
        <taxon>Novilysobacter</taxon>
    </lineage>
</organism>
<evidence type="ECO:0000256" key="1">
    <source>
        <dbReference type="ARBA" id="ARBA00022448"/>
    </source>
</evidence>
<feature type="signal peptide" evidence="2">
    <location>
        <begin position="1"/>
        <end position="20"/>
    </location>
</feature>
<dbReference type="Proteomes" id="UP000029989">
    <property type="component" value="Unassembled WGS sequence"/>
</dbReference>
<sequence length="409" mass="44088">MLRILAACGLALMLAACGGANEPQAENAESAAAADYERGPHNGRMLRDGNFALEVTIFETGVPPQFRLYAYDDGEPLAPETVQARVELHRLDGQVDTFAFKPVEGYLVGDGTVIEPHSFDVKVSATHEGAQHQWEYASYEGRTTIRAAVAQDAGIEVEAAGPAVIRDTVRLMGRIAIDDSRHAEIRARFPGTVRAVRVQQGDRVRRGQTLVVVEGNDSMRNYPVTAPFDGVVLSRDTNVGDFAGDNTLVEIADLSEVWVELHAIGEAAAKLEAGQPVRVMAATGELEADTRIDTLLPLATAGQSVVARASLPNADGRWRPGMTVSAEATVAEQRVPLAVRESGLQGFRDFTVVFAQIGETYEVRMLELGARDGEWVEVLGGLKPGTNYVTEQSFLIKADIEKSGASHDH</sequence>
<dbReference type="InterPro" id="IPR051909">
    <property type="entry name" value="MFP_Cation_Efflux"/>
</dbReference>
<reference evidence="7 8" key="1">
    <citation type="journal article" date="2015" name="Stand. Genomic Sci.">
        <title>Genomic information of the arsenic-resistant bacterium Lysobacter arseniciresistens type strain ZS79(T) and comparison of Lysobacter draft genomes.</title>
        <authorList>
            <person name="Liu L."/>
            <person name="Zhang S."/>
            <person name="Luo M."/>
            <person name="Wang G."/>
        </authorList>
    </citation>
    <scope>NUCLEOTIDE SEQUENCE [LARGE SCALE GENOMIC DNA]</scope>
    <source>
        <strain evidence="7 8">ZS79</strain>
    </source>
</reference>
<dbReference type="GO" id="GO:0030288">
    <property type="term" value="C:outer membrane-bounded periplasmic space"/>
    <property type="evidence" value="ECO:0007669"/>
    <property type="project" value="TreeGrafter"/>
</dbReference>
<dbReference type="EMBL" id="AVPT01000015">
    <property type="protein sequence ID" value="KGM56154.1"/>
    <property type="molecule type" value="Genomic_DNA"/>
</dbReference>
<feature type="chain" id="PRO_5001962706" evidence="2">
    <location>
        <begin position="21"/>
        <end position="409"/>
    </location>
</feature>
<dbReference type="Pfam" id="PF25975">
    <property type="entry name" value="CzcB_C"/>
    <property type="match status" value="1"/>
</dbReference>
<evidence type="ECO:0000313" key="7">
    <source>
        <dbReference type="EMBL" id="KGM56154.1"/>
    </source>
</evidence>
<dbReference type="GO" id="GO:0015679">
    <property type="term" value="P:plasma membrane copper ion transport"/>
    <property type="evidence" value="ECO:0007669"/>
    <property type="project" value="TreeGrafter"/>
</dbReference>
<evidence type="ECO:0000259" key="6">
    <source>
        <dbReference type="Pfam" id="PF25975"/>
    </source>
</evidence>
<dbReference type="Gene3D" id="2.40.420.20">
    <property type="match status" value="1"/>
</dbReference>
<dbReference type="Gene3D" id="2.40.50.100">
    <property type="match status" value="1"/>
</dbReference>
<protein>
    <submittedName>
        <fullName evidence="7">Cation transporter</fullName>
    </submittedName>
</protein>
<evidence type="ECO:0000313" key="8">
    <source>
        <dbReference type="Proteomes" id="UP000029989"/>
    </source>
</evidence>
<evidence type="ECO:0000259" key="5">
    <source>
        <dbReference type="Pfam" id="PF25973"/>
    </source>
</evidence>
<dbReference type="RefSeq" id="WP_036211212.1">
    <property type="nucleotide sequence ID" value="NZ_AVPT01000015.1"/>
</dbReference>
<dbReference type="InterPro" id="IPR058646">
    <property type="entry name" value="CzcB_N"/>
</dbReference>
<dbReference type="InterPro" id="IPR058647">
    <property type="entry name" value="BSH_CzcB-like"/>
</dbReference>
<dbReference type="GO" id="GO:0046914">
    <property type="term" value="F:transition metal ion binding"/>
    <property type="evidence" value="ECO:0007669"/>
    <property type="project" value="TreeGrafter"/>
</dbReference>
<dbReference type="Gene3D" id="2.40.30.170">
    <property type="match status" value="1"/>
</dbReference>